<reference evidence="1" key="1">
    <citation type="submission" date="2023-02" db="EMBL/GenBank/DDBJ databases">
        <authorList>
            <person name="Palmer J.M."/>
        </authorList>
    </citation>
    <scope>NUCLEOTIDE SEQUENCE</scope>
    <source>
        <strain evidence="1">FW57</strain>
    </source>
</reference>
<dbReference type="Proteomes" id="UP001197093">
    <property type="component" value="Unassembled WGS sequence"/>
</dbReference>
<accession>A0AAD4ER15</accession>
<gene>
    <name evidence="1" type="ORF">NEMBOFW57_008283</name>
</gene>
<protein>
    <submittedName>
        <fullName evidence="1">Uncharacterized protein</fullName>
    </submittedName>
</protein>
<evidence type="ECO:0000313" key="1">
    <source>
        <dbReference type="EMBL" id="KAG7285987.1"/>
    </source>
</evidence>
<dbReference type="EMBL" id="JAHCVI010000004">
    <property type="protein sequence ID" value="KAG7285987.1"/>
    <property type="molecule type" value="Genomic_DNA"/>
</dbReference>
<evidence type="ECO:0000313" key="2">
    <source>
        <dbReference type="Proteomes" id="UP001197093"/>
    </source>
</evidence>
<comment type="caution">
    <text evidence="1">The sequence shown here is derived from an EMBL/GenBank/DDBJ whole genome shotgun (WGS) entry which is preliminary data.</text>
</comment>
<proteinExistence type="predicted"/>
<organism evidence="1 2">
    <name type="scientific">Staphylotrichum longicolle</name>
    <dbReference type="NCBI Taxonomy" id="669026"/>
    <lineage>
        <taxon>Eukaryota</taxon>
        <taxon>Fungi</taxon>
        <taxon>Dikarya</taxon>
        <taxon>Ascomycota</taxon>
        <taxon>Pezizomycotina</taxon>
        <taxon>Sordariomycetes</taxon>
        <taxon>Sordariomycetidae</taxon>
        <taxon>Sordariales</taxon>
        <taxon>Chaetomiaceae</taxon>
        <taxon>Staphylotrichum</taxon>
    </lineage>
</organism>
<sequence length="152" mass="16742">MSANNSNPPGTAAGPSRRRRIIDLTAEDGETLRLIFTSTSESSEHVANGSVPTVQDFVIALAVLTSEEDEYELFMDLASRRIAWAEDLCTRTKIRADVLASFQDACFNDNHIERAFYFAAFSHVENLIADDAAAARALAEEPKATTVLSSWW</sequence>
<name>A0AAD4ER15_9PEZI</name>
<dbReference type="AlphaFoldDB" id="A0AAD4ER15"/>
<keyword evidence="2" id="KW-1185">Reference proteome</keyword>